<evidence type="ECO:0000313" key="11">
    <source>
        <dbReference type="Proteomes" id="UP001488838"/>
    </source>
</evidence>
<dbReference type="PANTHER" id="PTHR11254">
    <property type="entry name" value="HECT DOMAIN UBIQUITIN-PROTEIN LIGASE"/>
    <property type="match status" value="1"/>
</dbReference>
<dbReference type="InterPro" id="IPR050409">
    <property type="entry name" value="E3_ubiq-protein_ligase"/>
</dbReference>
<dbReference type="FunFam" id="3.30.2160.10:FF:000003">
    <property type="entry name" value="E3 ubiquitin-protein ligase"/>
    <property type="match status" value="1"/>
</dbReference>
<evidence type="ECO:0000256" key="1">
    <source>
        <dbReference type="ARBA" id="ARBA00000885"/>
    </source>
</evidence>
<reference evidence="10 11" key="1">
    <citation type="journal article" date="2023" name="bioRxiv">
        <title>Conserved and derived expression patterns and positive selection on dental genes reveal complex evolutionary context of ever-growing rodent molars.</title>
        <authorList>
            <person name="Calamari Z.T."/>
            <person name="Song A."/>
            <person name="Cohen E."/>
            <person name="Akter M."/>
            <person name="Roy R.D."/>
            <person name="Hallikas O."/>
            <person name="Christensen M.M."/>
            <person name="Li P."/>
            <person name="Marangoni P."/>
            <person name="Jernvall J."/>
            <person name="Klein O.D."/>
        </authorList>
    </citation>
    <scope>NUCLEOTIDE SEQUENCE [LARGE SCALE GENOMIC DNA]</scope>
    <source>
        <strain evidence="10">V071</strain>
    </source>
</reference>
<feature type="compositionally biased region" description="Basic and acidic residues" evidence="7">
    <location>
        <begin position="248"/>
        <end position="261"/>
    </location>
</feature>
<comment type="caution">
    <text evidence="6">Lacks conserved residue(s) required for the propagation of feature annotation.</text>
</comment>
<dbReference type="EMBL" id="JBBHLL010000056">
    <property type="protein sequence ID" value="KAK7822818.1"/>
    <property type="molecule type" value="Genomic_DNA"/>
</dbReference>
<comment type="caution">
    <text evidence="10">The sequence shown here is derived from an EMBL/GenBank/DDBJ whole genome shotgun (WGS) entry which is preliminary data.</text>
</comment>
<feature type="compositionally biased region" description="Polar residues" evidence="7">
    <location>
        <begin position="86"/>
        <end position="97"/>
    </location>
</feature>
<feature type="compositionally biased region" description="Polar residues" evidence="7">
    <location>
        <begin position="168"/>
        <end position="192"/>
    </location>
</feature>
<evidence type="ECO:0000256" key="7">
    <source>
        <dbReference type="SAM" id="MobiDB-lite"/>
    </source>
</evidence>
<gene>
    <name evidence="10" type="ORF">U0070_022757</name>
</gene>
<organism evidence="10 11">
    <name type="scientific">Myodes glareolus</name>
    <name type="common">Bank vole</name>
    <name type="synonym">Clethrionomys glareolus</name>
    <dbReference type="NCBI Taxonomy" id="447135"/>
    <lineage>
        <taxon>Eukaryota</taxon>
        <taxon>Metazoa</taxon>
        <taxon>Chordata</taxon>
        <taxon>Craniata</taxon>
        <taxon>Vertebrata</taxon>
        <taxon>Euteleostomi</taxon>
        <taxon>Mammalia</taxon>
        <taxon>Eutheria</taxon>
        <taxon>Euarchontoglires</taxon>
        <taxon>Glires</taxon>
        <taxon>Rodentia</taxon>
        <taxon>Myomorpha</taxon>
        <taxon>Muroidea</taxon>
        <taxon>Cricetidae</taxon>
        <taxon>Arvicolinae</taxon>
        <taxon>Myodes</taxon>
    </lineage>
</organism>
<dbReference type="Gene3D" id="2.60.40.150">
    <property type="entry name" value="C2 domain"/>
    <property type="match status" value="1"/>
</dbReference>
<evidence type="ECO:0000259" key="8">
    <source>
        <dbReference type="PROSITE" id="PS50020"/>
    </source>
</evidence>
<dbReference type="AlphaFoldDB" id="A0AAW0J8C4"/>
<dbReference type="GO" id="GO:0016567">
    <property type="term" value="P:protein ubiquitination"/>
    <property type="evidence" value="ECO:0007669"/>
    <property type="project" value="TreeGrafter"/>
</dbReference>
<dbReference type="PANTHER" id="PTHR11254:SF299">
    <property type="entry name" value="NEDD4-LIKE E3 UBIQUITIN-PROTEIN LIGASE WWP1"/>
    <property type="match status" value="1"/>
</dbReference>
<dbReference type="SMART" id="SM00456">
    <property type="entry name" value="WW"/>
    <property type="match status" value="1"/>
</dbReference>
<dbReference type="Pfam" id="PF00397">
    <property type="entry name" value="WW"/>
    <property type="match status" value="1"/>
</dbReference>
<dbReference type="GO" id="GO:0043161">
    <property type="term" value="P:proteasome-mediated ubiquitin-dependent protein catabolic process"/>
    <property type="evidence" value="ECO:0007669"/>
    <property type="project" value="TreeGrafter"/>
</dbReference>
<dbReference type="InterPro" id="IPR001202">
    <property type="entry name" value="WW_dom"/>
</dbReference>
<dbReference type="Gene3D" id="3.90.1750.10">
    <property type="entry name" value="Hect, E3 ligase catalytic domains"/>
    <property type="match status" value="1"/>
</dbReference>
<dbReference type="SMART" id="SM00119">
    <property type="entry name" value="HECTc"/>
    <property type="match status" value="1"/>
</dbReference>
<dbReference type="SUPFAM" id="SSF51045">
    <property type="entry name" value="WW domain"/>
    <property type="match status" value="1"/>
</dbReference>
<evidence type="ECO:0000259" key="9">
    <source>
        <dbReference type="PROSITE" id="PS50237"/>
    </source>
</evidence>
<feature type="compositionally biased region" description="Polar residues" evidence="7">
    <location>
        <begin position="143"/>
        <end position="152"/>
    </location>
</feature>
<dbReference type="Proteomes" id="UP001488838">
    <property type="component" value="Unassembled WGS sequence"/>
</dbReference>
<dbReference type="SUPFAM" id="SSF49562">
    <property type="entry name" value="C2 domain (Calcium/lipid-binding domain, CaLB)"/>
    <property type="match status" value="1"/>
</dbReference>
<evidence type="ECO:0000256" key="4">
    <source>
        <dbReference type="ARBA" id="ARBA00022679"/>
    </source>
</evidence>
<dbReference type="EC" id="2.3.2.26" evidence="3"/>
<evidence type="ECO:0000313" key="10">
    <source>
        <dbReference type="EMBL" id="KAK7822818.1"/>
    </source>
</evidence>
<feature type="domain" description="HECT" evidence="9">
    <location>
        <begin position="381"/>
        <end position="406"/>
    </location>
</feature>
<feature type="active site" description="Glycyl thioester intermediate" evidence="6">
    <location>
        <position position="577"/>
    </location>
</feature>
<dbReference type="CDD" id="cd00201">
    <property type="entry name" value="WW"/>
    <property type="match status" value="1"/>
</dbReference>
<accession>A0AAW0J8C4</accession>
<proteinExistence type="predicted"/>
<dbReference type="InterPro" id="IPR000569">
    <property type="entry name" value="HECT_dom"/>
</dbReference>
<protein>
    <recommendedName>
        <fullName evidence="3">HECT-type E3 ubiquitin transferase</fullName>
        <ecNumber evidence="3">2.3.2.26</ecNumber>
    </recommendedName>
</protein>
<keyword evidence="4" id="KW-0808">Transferase</keyword>
<evidence type="ECO:0000256" key="3">
    <source>
        <dbReference type="ARBA" id="ARBA00012485"/>
    </source>
</evidence>
<feature type="compositionally biased region" description="Low complexity" evidence="7">
    <location>
        <begin position="197"/>
        <end position="210"/>
    </location>
</feature>
<dbReference type="SUPFAM" id="SSF56204">
    <property type="entry name" value="Hect, E3 ligase catalytic domain"/>
    <property type="match status" value="2"/>
</dbReference>
<dbReference type="PROSITE" id="PS50020">
    <property type="entry name" value="WW_DOMAIN_2"/>
    <property type="match status" value="1"/>
</dbReference>
<evidence type="ECO:0000256" key="5">
    <source>
        <dbReference type="ARBA" id="ARBA00022786"/>
    </source>
</evidence>
<dbReference type="GO" id="GO:0061630">
    <property type="term" value="F:ubiquitin protein ligase activity"/>
    <property type="evidence" value="ECO:0007669"/>
    <property type="project" value="UniProtKB-EC"/>
</dbReference>
<evidence type="ECO:0000256" key="6">
    <source>
        <dbReference type="PROSITE-ProRule" id="PRU00104"/>
    </source>
</evidence>
<keyword evidence="11" id="KW-1185">Reference proteome</keyword>
<comment type="catalytic activity">
    <reaction evidence="1">
        <text>S-ubiquitinyl-[E2 ubiquitin-conjugating enzyme]-L-cysteine + [acceptor protein]-L-lysine = [E2 ubiquitin-conjugating enzyme]-L-cysteine + N(6)-ubiquitinyl-[acceptor protein]-L-lysine.</text>
        <dbReference type="EC" id="2.3.2.26"/>
    </reaction>
</comment>
<dbReference type="PROSITE" id="PS01159">
    <property type="entry name" value="WW_DOMAIN_1"/>
    <property type="match status" value="1"/>
</dbReference>
<dbReference type="Gene3D" id="3.30.2160.10">
    <property type="entry name" value="Hect, E3 ligase catalytic domain"/>
    <property type="match status" value="1"/>
</dbReference>
<feature type="domain" description="HECT" evidence="9">
    <location>
        <begin position="421"/>
        <end position="609"/>
    </location>
</feature>
<evidence type="ECO:0000256" key="2">
    <source>
        <dbReference type="ARBA" id="ARBA00004906"/>
    </source>
</evidence>
<dbReference type="PROSITE" id="PS50237">
    <property type="entry name" value="HECT"/>
    <property type="match status" value="2"/>
</dbReference>
<feature type="region of interest" description="Disordered" evidence="7">
    <location>
        <begin position="142"/>
        <end position="293"/>
    </location>
</feature>
<name>A0AAW0J8C4_MYOGA</name>
<comment type="pathway">
    <text evidence="2">Protein modification; protein ubiquitination.</text>
</comment>
<dbReference type="InterPro" id="IPR035892">
    <property type="entry name" value="C2_domain_sf"/>
</dbReference>
<dbReference type="InterPro" id="IPR036020">
    <property type="entry name" value="WW_dom_sf"/>
</dbReference>
<keyword evidence="5 6" id="KW-0833">Ubl conjugation pathway</keyword>
<dbReference type="Gene3D" id="3.30.2410.10">
    <property type="entry name" value="Hect, E3 ligase catalytic domain"/>
    <property type="match status" value="1"/>
</dbReference>
<sequence length="609" mass="68071">MIVNVTPQTTLEFRIWSHHTLKADALLGRATVDLKQVLLTHNRKLEKVKEILKLSLENKNGIVQTGELTVVLDGLVIEQENLTNHNSPPTIEIQQNGDAVHENADPSTRTSAGLAVEGTIGIDNHVPTNTVVSNSCCSHVVNGENTPSSPSQVAARPKNTPAPKPLTSEPTSDTVNGESSSSVLADNTSTMGTPLPSEETTSTSHCTSTTIQEPPVQGPPASSEHSECIPSTSAEVGPEAQSLIDPDSDSRNDSVFDKLRQPEGFAEPLRPRSRNANNESLPSGLPNEEPLPEGWEIRYTREGVRYFVDHNTRTTTFKDPRNGKSSVAKGGPQIAYERSFRWKLAHFRYLCQSNALPSHVKINVSRQTLFEDSFQQIMALKPYDLRRRLYVIFRGEEGLDYGGLARNINHGDNNIEECGLEMYFSVDMEILGKVTSHDLKLGGSNILVTEENKDEYIGLMTEWRFSRGVQEQTKAFLDGFNEVVPLQWLQYFDEKELEFVKETDNEVRMRLLQFVTGTCRLPLGGFAELMGSNGPQKFCIEKVGKDTWLPRSHTCFRKELILEGLENGQFVDYNLICFNRLDLPPYKSYEQLKEKLLFAIEETEGFGQE</sequence>
<dbReference type="Pfam" id="PF00632">
    <property type="entry name" value="HECT"/>
    <property type="match status" value="2"/>
</dbReference>
<feature type="domain" description="WW" evidence="8">
    <location>
        <begin position="289"/>
        <end position="322"/>
    </location>
</feature>
<dbReference type="GO" id="GO:0005737">
    <property type="term" value="C:cytoplasm"/>
    <property type="evidence" value="ECO:0007669"/>
    <property type="project" value="TreeGrafter"/>
</dbReference>
<feature type="region of interest" description="Disordered" evidence="7">
    <location>
        <begin position="86"/>
        <end position="110"/>
    </location>
</feature>
<dbReference type="InterPro" id="IPR035983">
    <property type="entry name" value="Hect_E3_ubiquitin_ligase"/>
</dbReference>